<sequence length="91" mass="10705">MEFSLLNEISPSLLGRFIEEAFSKTKVKEPLYCLDVLEAVVLRFGMCFFKHVKFAFKLNNGKMQWPRQFAVQKKFLYASVLECACPWKFEI</sequence>
<reference evidence="1 2" key="1">
    <citation type="submission" date="2023-03" db="EMBL/GenBank/DDBJ databases">
        <title>WGS of Gossypium arboreum.</title>
        <authorList>
            <person name="Yu D."/>
        </authorList>
    </citation>
    <scope>NUCLEOTIDE SEQUENCE [LARGE SCALE GENOMIC DNA]</scope>
    <source>
        <tissue evidence="1">Leaf</tissue>
    </source>
</reference>
<accession>A0ABR0QW97</accession>
<dbReference type="EMBL" id="JARKNE010000002">
    <property type="protein sequence ID" value="KAK5843261.1"/>
    <property type="molecule type" value="Genomic_DNA"/>
</dbReference>
<comment type="caution">
    <text evidence="1">The sequence shown here is derived from an EMBL/GenBank/DDBJ whole genome shotgun (WGS) entry which is preliminary data.</text>
</comment>
<protein>
    <submittedName>
        <fullName evidence="1">Uncharacterized protein</fullName>
    </submittedName>
</protein>
<proteinExistence type="predicted"/>
<organism evidence="1 2">
    <name type="scientific">Gossypium arboreum</name>
    <name type="common">Tree cotton</name>
    <name type="synonym">Gossypium nanking</name>
    <dbReference type="NCBI Taxonomy" id="29729"/>
    <lineage>
        <taxon>Eukaryota</taxon>
        <taxon>Viridiplantae</taxon>
        <taxon>Streptophyta</taxon>
        <taxon>Embryophyta</taxon>
        <taxon>Tracheophyta</taxon>
        <taxon>Spermatophyta</taxon>
        <taxon>Magnoliopsida</taxon>
        <taxon>eudicotyledons</taxon>
        <taxon>Gunneridae</taxon>
        <taxon>Pentapetalae</taxon>
        <taxon>rosids</taxon>
        <taxon>malvids</taxon>
        <taxon>Malvales</taxon>
        <taxon>Malvaceae</taxon>
        <taxon>Malvoideae</taxon>
        <taxon>Gossypium</taxon>
    </lineage>
</organism>
<gene>
    <name evidence="1" type="ORF">PVK06_005713</name>
</gene>
<evidence type="ECO:0000313" key="2">
    <source>
        <dbReference type="Proteomes" id="UP001358586"/>
    </source>
</evidence>
<evidence type="ECO:0000313" key="1">
    <source>
        <dbReference type="EMBL" id="KAK5843261.1"/>
    </source>
</evidence>
<name>A0ABR0QW97_GOSAR</name>
<keyword evidence="2" id="KW-1185">Reference proteome</keyword>
<dbReference type="Proteomes" id="UP001358586">
    <property type="component" value="Chromosome 2"/>
</dbReference>